<dbReference type="InterPro" id="IPR011701">
    <property type="entry name" value="MFS"/>
</dbReference>
<evidence type="ECO:0000256" key="1">
    <source>
        <dbReference type="ARBA" id="ARBA00004651"/>
    </source>
</evidence>
<evidence type="ECO:0000256" key="4">
    <source>
        <dbReference type="ARBA" id="ARBA00022692"/>
    </source>
</evidence>
<organism evidence="10 11">
    <name type="scientific">Paractinoplanes ovalisporus</name>
    <dbReference type="NCBI Taxonomy" id="2810368"/>
    <lineage>
        <taxon>Bacteria</taxon>
        <taxon>Bacillati</taxon>
        <taxon>Actinomycetota</taxon>
        <taxon>Actinomycetes</taxon>
        <taxon>Micromonosporales</taxon>
        <taxon>Micromonosporaceae</taxon>
        <taxon>Paractinoplanes</taxon>
    </lineage>
</organism>
<gene>
    <name evidence="10" type="ORF">JIG36_36390</name>
</gene>
<dbReference type="InterPro" id="IPR020846">
    <property type="entry name" value="MFS_dom"/>
</dbReference>
<feature type="transmembrane region" description="Helical" evidence="8">
    <location>
        <begin position="274"/>
        <end position="293"/>
    </location>
</feature>
<feature type="domain" description="Major facilitator superfamily (MFS) profile" evidence="9">
    <location>
        <begin position="1"/>
        <end position="427"/>
    </location>
</feature>
<keyword evidence="3" id="KW-1003">Cell membrane</keyword>
<dbReference type="PANTHER" id="PTHR23517:SF2">
    <property type="entry name" value="MULTIDRUG RESISTANCE PROTEIN MDTH"/>
    <property type="match status" value="1"/>
</dbReference>
<keyword evidence="2" id="KW-0813">Transport</keyword>
<feature type="transmembrane region" description="Helical" evidence="8">
    <location>
        <begin position="400"/>
        <end position="421"/>
    </location>
</feature>
<feature type="transmembrane region" description="Helical" evidence="8">
    <location>
        <begin position="42"/>
        <end position="62"/>
    </location>
</feature>
<feature type="transmembrane region" description="Helical" evidence="8">
    <location>
        <begin position="74"/>
        <end position="92"/>
    </location>
</feature>
<reference evidence="10 11" key="1">
    <citation type="submission" date="2021-01" db="EMBL/GenBank/DDBJ databases">
        <title>Actinoplanes sp. nov. LDG1-06 isolated from lichen.</title>
        <authorList>
            <person name="Saeng-In P."/>
            <person name="Phongsopitanun W."/>
            <person name="Kanchanasin P."/>
            <person name="Yuki M."/>
            <person name="Kudo T."/>
            <person name="Ohkuma M."/>
            <person name="Tanasupawat S."/>
        </authorList>
    </citation>
    <scope>NUCLEOTIDE SEQUENCE [LARGE SCALE GENOMIC DNA]</scope>
    <source>
        <strain evidence="10 11">LDG1-06</strain>
    </source>
</reference>
<dbReference type="Pfam" id="PF07690">
    <property type="entry name" value="MFS_1"/>
    <property type="match status" value="1"/>
</dbReference>
<feature type="transmembrane region" description="Helical" evidence="8">
    <location>
        <begin position="163"/>
        <end position="181"/>
    </location>
</feature>
<evidence type="ECO:0000259" key="9">
    <source>
        <dbReference type="PROSITE" id="PS50850"/>
    </source>
</evidence>
<feature type="transmembrane region" description="Helical" evidence="8">
    <location>
        <begin position="332"/>
        <end position="356"/>
    </location>
</feature>
<feature type="compositionally biased region" description="Low complexity" evidence="7">
    <location>
        <begin position="209"/>
        <end position="219"/>
    </location>
</feature>
<feature type="transmembrane region" description="Helical" evidence="8">
    <location>
        <begin position="376"/>
        <end position="394"/>
    </location>
</feature>
<keyword evidence="4 8" id="KW-0812">Transmembrane</keyword>
<proteinExistence type="predicted"/>
<evidence type="ECO:0000256" key="8">
    <source>
        <dbReference type="SAM" id="Phobius"/>
    </source>
</evidence>
<dbReference type="SUPFAM" id="SSF103473">
    <property type="entry name" value="MFS general substrate transporter"/>
    <property type="match status" value="1"/>
</dbReference>
<dbReference type="InterPro" id="IPR036259">
    <property type="entry name" value="MFS_trans_sf"/>
</dbReference>
<accession>A0ABS2AMD4</accession>
<dbReference type="PROSITE" id="PS50850">
    <property type="entry name" value="MFS"/>
    <property type="match status" value="1"/>
</dbReference>
<feature type="transmembrane region" description="Helical" evidence="8">
    <location>
        <begin position="238"/>
        <end position="262"/>
    </location>
</feature>
<keyword evidence="6 8" id="KW-0472">Membrane</keyword>
<dbReference type="RefSeq" id="WP_307873054.1">
    <property type="nucleotide sequence ID" value="NZ_JAENHP010000017.1"/>
</dbReference>
<evidence type="ECO:0000256" key="2">
    <source>
        <dbReference type="ARBA" id="ARBA00022448"/>
    </source>
</evidence>
<keyword evidence="11" id="KW-1185">Reference proteome</keyword>
<comment type="caution">
    <text evidence="10">The sequence shown here is derived from an EMBL/GenBank/DDBJ whole genome shotgun (WGS) entry which is preliminary data.</text>
</comment>
<feature type="transmembrane region" description="Helical" evidence="8">
    <location>
        <begin position="16"/>
        <end position="36"/>
    </location>
</feature>
<feature type="region of interest" description="Disordered" evidence="7">
    <location>
        <begin position="189"/>
        <end position="228"/>
    </location>
</feature>
<evidence type="ECO:0000313" key="11">
    <source>
        <dbReference type="Proteomes" id="UP000632138"/>
    </source>
</evidence>
<evidence type="ECO:0000256" key="3">
    <source>
        <dbReference type="ARBA" id="ARBA00022475"/>
    </source>
</evidence>
<feature type="transmembrane region" description="Helical" evidence="8">
    <location>
        <begin position="139"/>
        <end position="157"/>
    </location>
</feature>
<comment type="subcellular location">
    <subcellularLocation>
        <location evidence="1">Cell membrane</location>
        <topology evidence="1">Multi-pass membrane protein</topology>
    </subcellularLocation>
</comment>
<feature type="transmembrane region" description="Helical" evidence="8">
    <location>
        <begin position="305"/>
        <end position="326"/>
    </location>
</feature>
<dbReference type="InterPro" id="IPR050171">
    <property type="entry name" value="MFS_Transporters"/>
</dbReference>
<dbReference type="EMBL" id="JAENHP010000017">
    <property type="protein sequence ID" value="MBM2620994.1"/>
    <property type="molecule type" value="Genomic_DNA"/>
</dbReference>
<evidence type="ECO:0000313" key="10">
    <source>
        <dbReference type="EMBL" id="MBM2620994.1"/>
    </source>
</evidence>
<dbReference type="PANTHER" id="PTHR23517">
    <property type="entry name" value="RESISTANCE PROTEIN MDTM, PUTATIVE-RELATED-RELATED"/>
    <property type="match status" value="1"/>
</dbReference>
<protein>
    <submittedName>
        <fullName evidence="10">MFS transporter</fullName>
    </submittedName>
</protein>
<evidence type="ECO:0000256" key="5">
    <source>
        <dbReference type="ARBA" id="ARBA00022989"/>
    </source>
</evidence>
<sequence length="440" mass="45697">MLPPAGLPRRLATQSAVLGIGGGTFLTGSVVFFTLYVGLSPIQVGIGFSVAGLVGLVGSLPLGHLADRIGGRRAWVLGALGGAATFALYPFTSGFWTFILLITLEAAADTLANSGRIVYTAAALRREDRVRTMAFTRAYLNVGFTVGSGLGAAALALDSRAGLLVLVLANAVGLVLNAIFVSRMPATPATEPQAESNTPYAGSTAPKAESTTPTESTTPYAEKAKKPSPWGVLRDHPYTALASLFGVLWLNATLFGEVVPLWAITMTDAPRPLLGVLFAINTVMAVALQVRATRGADSLAGSTRLLRWAALASVAACPVVALSGATHGWVTIALLAAAIVLLTATELWMSGAQWYLQTEIPPPDQRGAYMGASKSVGGVTKMIGPASLTFLAIHTGGWGWWLIAAIFLAAWAAAAPIVAWVERTPRNGIPPALIRSSSPS</sequence>
<keyword evidence="5 8" id="KW-1133">Transmembrane helix</keyword>
<name>A0ABS2AMD4_9ACTN</name>
<evidence type="ECO:0000256" key="7">
    <source>
        <dbReference type="SAM" id="MobiDB-lite"/>
    </source>
</evidence>
<evidence type="ECO:0000256" key="6">
    <source>
        <dbReference type="ARBA" id="ARBA00023136"/>
    </source>
</evidence>
<dbReference type="Gene3D" id="1.20.1250.20">
    <property type="entry name" value="MFS general substrate transporter like domains"/>
    <property type="match status" value="1"/>
</dbReference>
<dbReference type="Proteomes" id="UP000632138">
    <property type="component" value="Unassembled WGS sequence"/>
</dbReference>